<dbReference type="GeneID" id="20377293"/>
<organism evidence="1 2">
    <name type="scientific">Wallemia ichthyophaga (strain EXF-994 / CBS 113033)</name>
    <dbReference type="NCBI Taxonomy" id="1299270"/>
    <lineage>
        <taxon>Eukaryota</taxon>
        <taxon>Fungi</taxon>
        <taxon>Dikarya</taxon>
        <taxon>Basidiomycota</taxon>
        <taxon>Wallemiomycotina</taxon>
        <taxon>Wallemiomycetes</taxon>
        <taxon>Wallemiales</taxon>
        <taxon>Wallemiaceae</taxon>
        <taxon>Wallemia</taxon>
    </lineage>
</organism>
<dbReference type="Proteomes" id="UP000014064">
    <property type="component" value="Unassembled WGS sequence"/>
</dbReference>
<dbReference type="RefSeq" id="XP_009267817.1">
    <property type="nucleotide sequence ID" value="XM_009269542.1"/>
</dbReference>
<dbReference type="CDD" id="cd02989">
    <property type="entry name" value="Phd_like_TxnDC9"/>
    <property type="match status" value="1"/>
</dbReference>
<accession>R9AHE7</accession>
<dbReference type="PANTHER" id="PTHR21148">
    <property type="entry name" value="THIOREDOXIN DOMAIN-CONTAINING PROTEIN 9"/>
    <property type="match status" value="1"/>
</dbReference>
<dbReference type="EMBL" id="KE007230">
    <property type="protein sequence ID" value="EOR01555.1"/>
    <property type="molecule type" value="Genomic_DNA"/>
</dbReference>
<dbReference type="SUPFAM" id="SSF52833">
    <property type="entry name" value="Thioredoxin-like"/>
    <property type="match status" value="1"/>
</dbReference>
<dbReference type="HOGENOM" id="CLU_072378_2_0_1"/>
<keyword evidence="2" id="KW-1185">Reference proteome</keyword>
<protein>
    <submittedName>
        <fullName evidence="1">Thioredoxin domain-containing protein C2F3.12c</fullName>
    </submittedName>
</protein>
<evidence type="ECO:0000313" key="1">
    <source>
        <dbReference type="EMBL" id="EOR01555.1"/>
    </source>
</evidence>
<dbReference type="OMA" id="HFFHPEF"/>
<dbReference type="STRING" id="1299270.R9AHE7"/>
<name>R9AHE7_WALI9</name>
<dbReference type="InterPro" id="IPR036249">
    <property type="entry name" value="Thioredoxin-like_sf"/>
</dbReference>
<dbReference type="eggNOG" id="KOG1672">
    <property type="taxonomic scope" value="Eukaryota"/>
</dbReference>
<sequence>MEMEDSPSDSELLEGLEDDDYREQRIREIQSDITRRQINAEFVSRGGYREYTSEKEVMDVGLKEAKAVVHFFHPRFKRCEIMDTHLELIAHQHLGTKFLKVHVENVPFLVEKLRIKVLPCVITFRQGVARDRLVGFEDLGKSDEFTTKMLENRLFEMGAITSFDQDKDANHGNHSSDTSDYDD</sequence>
<reference evidence="2" key="1">
    <citation type="journal article" date="2013" name="BMC Genomics">
        <title>Genome and transcriptome sequencing of the halophilic fungus Wallemia ichthyophaga: haloadaptations present and absent.</title>
        <authorList>
            <person name="Zajc J."/>
            <person name="Liu Y."/>
            <person name="Dai W."/>
            <person name="Yang Z."/>
            <person name="Hu J."/>
            <person name="Gostincar C."/>
            <person name="Gunde-Cimerman N."/>
        </authorList>
    </citation>
    <scope>NUCLEOTIDE SEQUENCE [LARGE SCALE GENOMIC DNA]</scope>
    <source>
        <strain evidence="2">EXF-994 / CBS 113033</strain>
    </source>
</reference>
<proteinExistence type="predicted"/>
<dbReference type="Gene3D" id="3.40.30.10">
    <property type="entry name" value="Glutaredoxin"/>
    <property type="match status" value="1"/>
</dbReference>
<dbReference type="AlphaFoldDB" id="R9AHE7"/>
<dbReference type="OrthoDB" id="10257948at2759"/>
<dbReference type="KEGG" id="wic:J056_004341"/>
<evidence type="ECO:0000313" key="2">
    <source>
        <dbReference type="Proteomes" id="UP000014064"/>
    </source>
</evidence>
<gene>
    <name evidence="1" type="ORF">J056_004341</name>
</gene>